<dbReference type="PANTHER" id="PTHR39624">
    <property type="entry name" value="PROTEIN INVOLVED IN RIMO-MEDIATED BETA-METHYLTHIOLATION OF RIBOSOMAL PROTEIN S12 YCAO"/>
    <property type="match status" value="1"/>
</dbReference>
<dbReference type="Gene3D" id="3.30.300.20">
    <property type="match status" value="1"/>
</dbReference>
<dbReference type="InterPro" id="IPR003718">
    <property type="entry name" value="OsmC/Ohr_fam"/>
</dbReference>
<reference evidence="1" key="1">
    <citation type="submission" date="2021-03" db="EMBL/GenBank/DDBJ databases">
        <title>Antimicrobial resistance genes in bacteria isolated from Japanese honey, and their potential for conferring macrolide and lincosamide resistance in the American foulbrood pathogen Paenibacillus larvae.</title>
        <authorList>
            <person name="Okamoto M."/>
            <person name="Kumagai M."/>
            <person name="Kanamori H."/>
            <person name="Takamatsu D."/>
        </authorList>
    </citation>
    <scope>NUCLEOTIDE SEQUENCE</scope>
    <source>
        <strain evidence="1">J27TS8</strain>
    </source>
</reference>
<sequence>MTVIKKEQGKVGIYNNAGFQVEGSFSANLDGLNPKELFEASLGLCITIVLNRMLERDGVEVQDDDISIEVNAIKASDSPSRFEQCNVNISLPQHFSQEYKNKLVVSAERACTIGNTLRRGLQIQTEIVEK</sequence>
<dbReference type="EMBL" id="BORC01000002">
    <property type="protein sequence ID" value="GIN61221.1"/>
    <property type="molecule type" value="Genomic_DNA"/>
</dbReference>
<organism evidence="1 2">
    <name type="scientific">Robertmurraya siralis</name>
    <dbReference type="NCBI Taxonomy" id="77777"/>
    <lineage>
        <taxon>Bacteria</taxon>
        <taxon>Bacillati</taxon>
        <taxon>Bacillota</taxon>
        <taxon>Bacilli</taxon>
        <taxon>Bacillales</taxon>
        <taxon>Bacillaceae</taxon>
        <taxon>Robertmurraya</taxon>
    </lineage>
</organism>
<dbReference type="SUPFAM" id="SSF82784">
    <property type="entry name" value="OsmC-like"/>
    <property type="match status" value="1"/>
</dbReference>
<dbReference type="Proteomes" id="UP000682111">
    <property type="component" value="Unassembled WGS sequence"/>
</dbReference>
<dbReference type="InterPro" id="IPR015946">
    <property type="entry name" value="KH_dom-like_a/b"/>
</dbReference>
<evidence type="ECO:0000313" key="2">
    <source>
        <dbReference type="Proteomes" id="UP000682111"/>
    </source>
</evidence>
<protein>
    <recommendedName>
        <fullName evidence="3">OsmC-like protein</fullName>
    </recommendedName>
</protein>
<dbReference type="RefSeq" id="WP_212933383.1">
    <property type="nucleotide sequence ID" value="NZ_BORC01000002.1"/>
</dbReference>
<evidence type="ECO:0008006" key="3">
    <source>
        <dbReference type="Google" id="ProtNLM"/>
    </source>
</evidence>
<name>A0A920BT27_9BACI</name>
<evidence type="ECO:0000313" key="1">
    <source>
        <dbReference type="EMBL" id="GIN61221.1"/>
    </source>
</evidence>
<dbReference type="Pfam" id="PF02566">
    <property type="entry name" value="OsmC"/>
    <property type="match status" value="1"/>
</dbReference>
<keyword evidence="2" id="KW-1185">Reference proteome</keyword>
<accession>A0A920BT27</accession>
<dbReference type="AlphaFoldDB" id="A0A920BT27"/>
<proteinExistence type="predicted"/>
<comment type="caution">
    <text evidence="1">The sequence shown here is derived from an EMBL/GenBank/DDBJ whole genome shotgun (WGS) entry which is preliminary data.</text>
</comment>
<dbReference type="InterPro" id="IPR036102">
    <property type="entry name" value="OsmC/Ohrsf"/>
</dbReference>
<dbReference type="PANTHER" id="PTHR39624:SF2">
    <property type="entry name" value="OSMC-LIKE PROTEIN"/>
    <property type="match status" value="1"/>
</dbReference>
<gene>
    <name evidence="1" type="ORF">J27TS8_12140</name>
</gene>